<proteinExistence type="predicted"/>
<keyword evidence="3" id="KW-1185">Reference proteome</keyword>
<comment type="caution">
    <text evidence="2">The sequence shown here is derived from an EMBL/GenBank/DDBJ whole genome shotgun (WGS) entry which is preliminary data.</text>
</comment>
<organism evidence="2 3">
    <name type="scientific">Streptomyces caeni</name>
    <dbReference type="NCBI Taxonomy" id="2307231"/>
    <lineage>
        <taxon>Bacteria</taxon>
        <taxon>Bacillati</taxon>
        <taxon>Actinomycetota</taxon>
        <taxon>Actinomycetes</taxon>
        <taxon>Kitasatosporales</taxon>
        <taxon>Streptomycetaceae</taxon>
        <taxon>Streptomyces</taxon>
    </lineage>
</organism>
<evidence type="ECO:0000259" key="1">
    <source>
        <dbReference type="Pfam" id="PF01048"/>
    </source>
</evidence>
<name>A0ABW4IYT0_9ACTN</name>
<accession>A0ABW4IYT0</accession>
<protein>
    <recommendedName>
        <fullName evidence="1">Nucleoside phosphorylase domain-containing protein</fullName>
    </recommendedName>
</protein>
<dbReference type="EMBL" id="JBHUDX010000098">
    <property type="protein sequence ID" value="MFD1662539.1"/>
    <property type="molecule type" value="Genomic_DNA"/>
</dbReference>
<dbReference type="SUPFAM" id="SSF53167">
    <property type="entry name" value="Purine and uridine phosphorylases"/>
    <property type="match status" value="1"/>
</dbReference>
<dbReference type="RefSeq" id="WP_381090378.1">
    <property type="nucleotide sequence ID" value="NZ_JBHUDX010000098.1"/>
</dbReference>
<dbReference type="Gene3D" id="3.40.50.1580">
    <property type="entry name" value="Nucleoside phosphorylase domain"/>
    <property type="match status" value="1"/>
</dbReference>
<dbReference type="CDD" id="cd09008">
    <property type="entry name" value="MTAN"/>
    <property type="match status" value="1"/>
</dbReference>
<dbReference type="Pfam" id="PF01048">
    <property type="entry name" value="PNP_UDP_1"/>
    <property type="match status" value="1"/>
</dbReference>
<dbReference type="PANTHER" id="PTHR46832:SF1">
    <property type="entry name" value="5'-METHYLTHIOADENOSINE_S-ADENOSYLHOMOCYSTEINE NUCLEOSIDASE"/>
    <property type="match status" value="1"/>
</dbReference>
<dbReference type="PANTHER" id="PTHR46832">
    <property type="entry name" value="5'-METHYLTHIOADENOSINE/S-ADENOSYLHOMOCYSTEINE NUCLEOSIDASE"/>
    <property type="match status" value="1"/>
</dbReference>
<dbReference type="InterPro" id="IPR000845">
    <property type="entry name" value="Nucleoside_phosphorylase_d"/>
</dbReference>
<dbReference type="InterPro" id="IPR035994">
    <property type="entry name" value="Nucleoside_phosphorylase_sf"/>
</dbReference>
<feature type="domain" description="Nucleoside phosphorylase" evidence="1">
    <location>
        <begin position="9"/>
        <end position="233"/>
    </location>
</feature>
<dbReference type="Proteomes" id="UP001597261">
    <property type="component" value="Unassembled WGS sequence"/>
</dbReference>
<gene>
    <name evidence="2" type="ORF">ACFSL4_31300</name>
</gene>
<evidence type="ECO:0000313" key="2">
    <source>
        <dbReference type="EMBL" id="MFD1662539.1"/>
    </source>
</evidence>
<sequence>MSSVDRTALIVTALPVEYLAIRSGLTKIETGIHRDGTRIELGTLADTEWRVALVQLGPGVINAAATTMQAIAWIDPEIMLFSGVAGSLKSDISIGDVVVGTKIYGIHGGKASAEGFSVRPEVWHASYRLLQAAMAALREDVRVHYKPIASGDVVIAGEESELRELLRGHYNDACAIEMEGSGAAHAAHVADDLPTLVVRGISDLADAEKAQHDAKGTQENASVRAAEAIFEILKVLSTDSKPQVDAGARPADQWLACVIEWAAGNPPNREVSLDDLVRDSVQECLQDSEVVHQSRGWSGEILVSIAVNGSSSQLAYERFLETLDTAATRAFPHLQALSRPILWMSAHRGAGKLHGEIFNGEVLTELNAYRQSPALRDALSGRSSLLATICSDEVFESRTPHVTREREIGSWVSLDVTTQVRPRRMWLRMKTRLETHKQAVLVGAAVSASDDLPESVIRSRINLLVQEICANASESGSRYDLELRTWGRVGFAIVATNARPEHVFVSYIIPRLARSLAVENMGNSNALRIVLGVHSGSHKGQVCEDDLVVADRLMRTLLQSDGSWSQRPDPVLCLISTTARSADPGCFEDYIDPSNYVQVPAEGYEEQLDSWTYVPYAPRMSGN</sequence>
<reference evidence="3" key="1">
    <citation type="journal article" date="2019" name="Int. J. Syst. Evol. Microbiol.">
        <title>The Global Catalogue of Microorganisms (GCM) 10K type strain sequencing project: providing services to taxonomists for standard genome sequencing and annotation.</title>
        <authorList>
            <consortium name="The Broad Institute Genomics Platform"/>
            <consortium name="The Broad Institute Genome Sequencing Center for Infectious Disease"/>
            <person name="Wu L."/>
            <person name="Ma J."/>
        </authorList>
    </citation>
    <scope>NUCLEOTIDE SEQUENCE [LARGE SCALE GENOMIC DNA]</scope>
    <source>
        <strain evidence="3">CGMCC 1.12470</strain>
    </source>
</reference>
<evidence type="ECO:0000313" key="3">
    <source>
        <dbReference type="Proteomes" id="UP001597261"/>
    </source>
</evidence>